<dbReference type="InterPro" id="IPR006099">
    <property type="entry name" value="MeMalonylCoA_mutase_a/b_cat"/>
</dbReference>
<evidence type="ECO:0000256" key="1">
    <source>
        <dbReference type="ARBA" id="ARBA00023235"/>
    </source>
</evidence>
<dbReference type="AlphaFoldDB" id="A0A381YJM0"/>
<dbReference type="SUPFAM" id="SSF51703">
    <property type="entry name" value="Cobalamin (vitamin B12)-dependent enzymes"/>
    <property type="match status" value="1"/>
</dbReference>
<dbReference type="GO" id="GO:0004494">
    <property type="term" value="F:methylmalonyl-CoA mutase activity"/>
    <property type="evidence" value="ECO:0007669"/>
    <property type="project" value="InterPro"/>
</dbReference>
<dbReference type="PANTHER" id="PTHR48101:SF1">
    <property type="entry name" value="METHYLMALONYL-COA MUTASE, LARGE SUBUNIT"/>
    <property type="match status" value="1"/>
</dbReference>
<sequence length="479" mass="53261">MYRQRLWTMRQYSGFTSAEESNKRYKYLLENGVTGLSVAFDLPTQIGYDSDHPMSKGEVGKVGVPISTLENMESLLDGIPLDKVSTSMTINSTAAILLAFYIAVAEKQELSLKQLKGTIQNDILKEYIARGTYIYPPGPSLRIITDIFEFCDSHIPQWNTISISGYHIREAGSSAVQELAFTFANGIAYVQAAVDKGLNPNKFGRRLSFFFNAHNGFLTEIAKFRAARQIWATIMKDRFDVTDEKALKCRFHTQTGGSTLTATQIDNNVVRTTIQALSAVLGGTQSLHTNSRDEALALPTDKSAKLALRTQQIIAHESGIPEYPDPFGGSHVIESMTADLVEEAMKIIKTIDGLGGSVSAIEQGYIQNEISRSAYEYQKNIDKKNQIIVGVNDFIDEDTLEPETQSIDHDKIHTQINSIKSFKQQRNNDQVKLQLDSLKLKAQSPDNLMPAIISCVKNTCTLGEISDTLRDIYGEYQDS</sequence>
<feature type="domain" description="Methylmalonyl-CoA mutase alpha/beta chain catalytic" evidence="2">
    <location>
        <begin position="1"/>
        <end position="475"/>
    </location>
</feature>
<dbReference type="Gene3D" id="3.20.20.240">
    <property type="entry name" value="Methylmalonyl-CoA mutase"/>
    <property type="match status" value="1"/>
</dbReference>
<accession>A0A381YJM0</accession>
<dbReference type="InterPro" id="IPR016176">
    <property type="entry name" value="Cbl-dep_enz_cat"/>
</dbReference>
<reference evidence="3" key="1">
    <citation type="submission" date="2018-05" db="EMBL/GenBank/DDBJ databases">
        <authorList>
            <person name="Lanie J.A."/>
            <person name="Ng W.-L."/>
            <person name="Kazmierczak K.M."/>
            <person name="Andrzejewski T.M."/>
            <person name="Davidsen T.M."/>
            <person name="Wayne K.J."/>
            <person name="Tettelin H."/>
            <person name="Glass J.I."/>
            <person name="Rusch D."/>
            <person name="Podicherti R."/>
            <person name="Tsui H.-C.T."/>
            <person name="Winkler M.E."/>
        </authorList>
    </citation>
    <scope>NUCLEOTIDE SEQUENCE</scope>
</reference>
<dbReference type="EMBL" id="UINC01018299">
    <property type="protein sequence ID" value="SVA76741.1"/>
    <property type="molecule type" value="Genomic_DNA"/>
</dbReference>
<dbReference type="PANTHER" id="PTHR48101">
    <property type="entry name" value="METHYLMALONYL-COA MUTASE, MITOCHONDRIAL-RELATED"/>
    <property type="match status" value="1"/>
</dbReference>
<proteinExistence type="predicted"/>
<gene>
    <name evidence="3" type="ORF">METZ01_LOCUS129595</name>
</gene>
<protein>
    <recommendedName>
        <fullName evidence="2">Methylmalonyl-CoA mutase alpha/beta chain catalytic domain-containing protein</fullName>
    </recommendedName>
</protein>
<dbReference type="Pfam" id="PF01642">
    <property type="entry name" value="MM_CoA_mutase"/>
    <property type="match status" value="1"/>
</dbReference>
<keyword evidence="1" id="KW-0413">Isomerase</keyword>
<dbReference type="GO" id="GO:0031419">
    <property type="term" value="F:cobalamin binding"/>
    <property type="evidence" value="ECO:0007669"/>
    <property type="project" value="InterPro"/>
</dbReference>
<name>A0A381YJM0_9ZZZZ</name>
<dbReference type="NCBIfam" id="TIGR00641">
    <property type="entry name" value="acid_CoA_mut_N"/>
    <property type="match status" value="1"/>
</dbReference>
<organism evidence="3">
    <name type="scientific">marine metagenome</name>
    <dbReference type="NCBI Taxonomy" id="408172"/>
    <lineage>
        <taxon>unclassified sequences</taxon>
        <taxon>metagenomes</taxon>
        <taxon>ecological metagenomes</taxon>
    </lineage>
</organism>
<dbReference type="InterPro" id="IPR006098">
    <property type="entry name" value="MMCoA_mutase_a_cat"/>
</dbReference>
<evidence type="ECO:0000259" key="2">
    <source>
        <dbReference type="Pfam" id="PF01642"/>
    </source>
</evidence>
<evidence type="ECO:0000313" key="3">
    <source>
        <dbReference type="EMBL" id="SVA76741.1"/>
    </source>
</evidence>